<feature type="domain" description="HAT C-terminal dimerisation" evidence="1">
    <location>
        <begin position="2"/>
        <end position="49"/>
    </location>
</feature>
<protein>
    <submittedName>
        <fullName evidence="2">7427_t:CDS:1</fullName>
    </submittedName>
</protein>
<evidence type="ECO:0000313" key="3">
    <source>
        <dbReference type="Proteomes" id="UP000789570"/>
    </source>
</evidence>
<dbReference type="GO" id="GO:0046983">
    <property type="term" value="F:protein dimerization activity"/>
    <property type="evidence" value="ECO:0007669"/>
    <property type="project" value="InterPro"/>
</dbReference>
<dbReference type="InterPro" id="IPR012337">
    <property type="entry name" value="RNaseH-like_sf"/>
</dbReference>
<accession>A0A9N9NT50</accession>
<comment type="caution">
    <text evidence="2">The sequence shown here is derived from an EMBL/GenBank/DDBJ whole genome shotgun (WGS) entry which is preliminary data.</text>
</comment>
<name>A0A9N9NT50_9GLOM</name>
<gene>
    <name evidence="2" type="ORF">FCALED_LOCUS16960</name>
</gene>
<keyword evidence="3" id="KW-1185">Reference proteome</keyword>
<dbReference type="Proteomes" id="UP000789570">
    <property type="component" value="Unassembled WGS sequence"/>
</dbReference>
<evidence type="ECO:0000313" key="2">
    <source>
        <dbReference type="EMBL" id="CAG8761560.1"/>
    </source>
</evidence>
<dbReference type="InterPro" id="IPR008906">
    <property type="entry name" value="HATC_C_dom"/>
</dbReference>
<dbReference type="PANTHER" id="PTHR47611">
    <property type="entry name" value="HAT DIMERISATION DOMAIN, C-TERMINAL"/>
    <property type="match status" value="1"/>
</dbReference>
<dbReference type="SUPFAM" id="SSF53098">
    <property type="entry name" value="Ribonuclease H-like"/>
    <property type="match status" value="1"/>
</dbReference>
<dbReference type="AlphaFoldDB" id="A0A9N9NT50"/>
<feature type="non-terminal residue" evidence="2">
    <location>
        <position position="1"/>
    </location>
</feature>
<dbReference type="OrthoDB" id="2381924at2759"/>
<evidence type="ECO:0000259" key="1">
    <source>
        <dbReference type="Pfam" id="PF05699"/>
    </source>
</evidence>
<sequence length="51" mass="5597">THKETYSQLASMAQDFLSIPGTSVPVERIFSGGVDLITKKRSSLNQESIKT</sequence>
<dbReference type="Pfam" id="PF05699">
    <property type="entry name" value="Dimer_Tnp_hAT"/>
    <property type="match status" value="1"/>
</dbReference>
<feature type="non-terminal residue" evidence="2">
    <location>
        <position position="51"/>
    </location>
</feature>
<organism evidence="2 3">
    <name type="scientific">Funneliformis caledonium</name>
    <dbReference type="NCBI Taxonomy" id="1117310"/>
    <lineage>
        <taxon>Eukaryota</taxon>
        <taxon>Fungi</taxon>
        <taxon>Fungi incertae sedis</taxon>
        <taxon>Mucoromycota</taxon>
        <taxon>Glomeromycotina</taxon>
        <taxon>Glomeromycetes</taxon>
        <taxon>Glomerales</taxon>
        <taxon>Glomeraceae</taxon>
        <taxon>Funneliformis</taxon>
    </lineage>
</organism>
<dbReference type="PANTHER" id="PTHR47611:SF1">
    <property type="entry name" value="CCHC-TYPE DOMAIN-CONTAINING PROTEIN"/>
    <property type="match status" value="1"/>
</dbReference>
<reference evidence="2" key="1">
    <citation type="submission" date="2021-06" db="EMBL/GenBank/DDBJ databases">
        <authorList>
            <person name="Kallberg Y."/>
            <person name="Tangrot J."/>
            <person name="Rosling A."/>
        </authorList>
    </citation>
    <scope>NUCLEOTIDE SEQUENCE</scope>
    <source>
        <strain evidence="2">UK204</strain>
    </source>
</reference>
<dbReference type="EMBL" id="CAJVPQ010022888">
    <property type="protein sequence ID" value="CAG8761560.1"/>
    <property type="molecule type" value="Genomic_DNA"/>
</dbReference>
<proteinExistence type="predicted"/>